<evidence type="ECO:0000256" key="2">
    <source>
        <dbReference type="ARBA" id="ARBA00022692"/>
    </source>
</evidence>
<keyword evidence="4" id="KW-0472">Membrane</keyword>
<keyword evidence="2" id="KW-0812">Transmembrane</keyword>
<evidence type="ECO:0000256" key="3">
    <source>
        <dbReference type="ARBA" id="ARBA00022989"/>
    </source>
</evidence>
<evidence type="ECO:0000256" key="4">
    <source>
        <dbReference type="ARBA" id="ARBA00023136"/>
    </source>
</evidence>
<evidence type="ECO:0000256" key="1">
    <source>
        <dbReference type="ARBA" id="ARBA00004167"/>
    </source>
</evidence>
<evidence type="ECO:0000313" key="8">
    <source>
        <dbReference type="Proteomes" id="UP000177187"/>
    </source>
</evidence>
<dbReference type="SUPFAM" id="SSF74653">
    <property type="entry name" value="TolA/TonB C-terminal domain"/>
    <property type="match status" value="1"/>
</dbReference>
<dbReference type="InterPro" id="IPR006260">
    <property type="entry name" value="TonB/TolA_C"/>
</dbReference>
<dbReference type="Pfam" id="PF03544">
    <property type="entry name" value="TonB_C"/>
    <property type="match status" value="1"/>
</dbReference>
<comment type="caution">
    <text evidence="7">The sequence shown here is derived from an EMBL/GenBank/DDBJ whole genome shotgun (WGS) entry which is preliminary data.</text>
</comment>
<gene>
    <name evidence="7" type="ORF">A2Y64_00375</name>
</gene>
<evidence type="ECO:0000313" key="7">
    <source>
        <dbReference type="EMBL" id="OGD76754.1"/>
    </source>
</evidence>
<keyword evidence="3" id="KW-1133">Transmembrane helix</keyword>
<name>A0A1F5FB80_9BACT</name>
<dbReference type="NCBIfam" id="TIGR01352">
    <property type="entry name" value="tonB_Cterm"/>
    <property type="match status" value="1"/>
</dbReference>
<organism evidence="7 8">
    <name type="scientific">Candidatus Coatesbacteria bacterium RBG_13_66_14</name>
    <dbReference type="NCBI Taxonomy" id="1817816"/>
    <lineage>
        <taxon>Bacteria</taxon>
        <taxon>Candidatus Coatesiibacteriota</taxon>
    </lineage>
</organism>
<dbReference type="InterPro" id="IPR037682">
    <property type="entry name" value="TonB_C"/>
</dbReference>
<sequence>MRSQLIRSGVLFSVLAHLLLLRALVAGSGSVEPPPRVYRELPVEVSLESSETVIEPPGMPEAIVSATQVASASVDVGVAEDFSEIEFRPLSTESVIPGEPIEETDHDPSPGSSATTRVVEPTGIFIPDSPPLKLNDRRWEGEVRVGVYVTPDGRPGKVWIIESSGRREADLDALDFFAETLWNPATVNGEPVGWVLERTVAYRQPEYFW</sequence>
<dbReference type="Proteomes" id="UP000177187">
    <property type="component" value="Unassembled WGS sequence"/>
</dbReference>
<feature type="region of interest" description="Disordered" evidence="5">
    <location>
        <begin position="95"/>
        <end position="116"/>
    </location>
</feature>
<dbReference type="GO" id="GO:0055085">
    <property type="term" value="P:transmembrane transport"/>
    <property type="evidence" value="ECO:0007669"/>
    <property type="project" value="InterPro"/>
</dbReference>
<dbReference type="EMBL" id="MFAF01000068">
    <property type="protein sequence ID" value="OGD76754.1"/>
    <property type="molecule type" value="Genomic_DNA"/>
</dbReference>
<dbReference type="GO" id="GO:0016020">
    <property type="term" value="C:membrane"/>
    <property type="evidence" value="ECO:0007669"/>
    <property type="project" value="UniProtKB-SubCell"/>
</dbReference>
<dbReference type="AlphaFoldDB" id="A0A1F5FB80"/>
<reference evidence="7 8" key="1">
    <citation type="journal article" date="2016" name="Nat. Commun.">
        <title>Thousands of microbial genomes shed light on interconnected biogeochemical processes in an aquifer system.</title>
        <authorList>
            <person name="Anantharaman K."/>
            <person name="Brown C.T."/>
            <person name="Hug L.A."/>
            <person name="Sharon I."/>
            <person name="Castelle C.J."/>
            <person name="Probst A.J."/>
            <person name="Thomas B.C."/>
            <person name="Singh A."/>
            <person name="Wilkins M.J."/>
            <person name="Karaoz U."/>
            <person name="Brodie E.L."/>
            <person name="Williams K.H."/>
            <person name="Hubbard S.S."/>
            <person name="Banfield J.F."/>
        </authorList>
    </citation>
    <scope>NUCLEOTIDE SEQUENCE [LARGE SCALE GENOMIC DNA]</scope>
</reference>
<dbReference type="Gene3D" id="3.30.1150.10">
    <property type="match status" value="1"/>
</dbReference>
<accession>A0A1F5FB80</accession>
<evidence type="ECO:0000259" key="6">
    <source>
        <dbReference type="Pfam" id="PF03544"/>
    </source>
</evidence>
<feature type="domain" description="TonB C-terminal" evidence="6">
    <location>
        <begin position="135"/>
        <end position="202"/>
    </location>
</feature>
<evidence type="ECO:0000256" key="5">
    <source>
        <dbReference type="SAM" id="MobiDB-lite"/>
    </source>
</evidence>
<protein>
    <recommendedName>
        <fullName evidence="6">TonB C-terminal domain-containing protein</fullName>
    </recommendedName>
</protein>
<comment type="subcellular location">
    <subcellularLocation>
        <location evidence="1">Membrane</location>
        <topology evidence="1">Single-pass membrane protein</topology>
    </subcellularLocation>
</comment>
<proteinExistence type="predicted"/>